<evidence type="ECO:0000259" key="5">
    <source>
        <dbReference type="Pfam" id="PF14420"/>
    </source>
</evidence>
<evidence type="ECO:0000256" key="1">
    <source>
        <dbReference type="ARBA" id="ARBA00022737"/>
    </source>
</evidence>
<comment type="caution">
    <text evidence="6">The sequence shown here is derived from an EMBL/GenBank/DDBJ whole genome shotgun (WGS) entry which is preliminary data.</text>
</comment>
<dbReference type="Pfam" id="PF00023">
    <property type="entry name" value="Ank"/>
    <property type="match status" value="1"/>
</dbReference>
<keyword evidence="2 3" id="KW-0040">ANK repeat</keyword>
<name>A0ABR1R4F6_9PEZI</name>
<dbReference type="InterPro" id="IPR002110">
    <property type="entry name" value="Ankyrin_rpt"/>
</dbReference>
<feature type="region of interest" description="Disordered" evidence="4">
    <location>
        <begin position="1099"/>
        <end position="1171"/>
    </location>
</feature>
<evidence type="ECO:0000256" key="4">
    <source>
        <dbReference type="SAM" id="MobiDB-lite"/>
    </source>
</evidence>
<sequence>MPEPPSPTALRKMSPTDWENYRDLISRWYITENKTVPGIIKELKGSEHGFSVAQYELKDHIAIWGLRKNFARREQECLVAQRKRSRREAEGTTYEYTFAGQSISEERIKRLEYRLDHPIMVWGRQTRDLVVSQSNLLALQHNQIYEWRPWKDTPHQLPCISFIRNTPLLDSISHALFGGSSRQFVASSDSRHMLQSNSVQLGFGSSSIDKLAMSFSCLMPESREGENMARAKSLVRTRGELDMEMLKVVFFQLSNNFIGEEDYGQIVRLAERFGFGNPSIIRALFSVATKDLTIAAILDKLFIAACETSALELVEVLIQENKEVKDGQSVRVLAFDLMPALVVSDSKSGLSQTEPVVGRFPAALHHAIFLGHRQIVDILIKFKADVNQLCDHFTMHECSWAWKVCWWCNSDPYQAHRDGFICSMDKRAINAFNIATNRGYFQNLYGWLVDDDAAGFDYLEPWRLGMDRYATHFFPAGFRIDAKPEYLSLAVEGGSAQVLRYLLRALKATYSSGTSELTKALQIALESGFADGVDIFIGEGVQLPPNWWVYVFATYQSDSLHSILERMQLTQDMMGQKRQDGCSGLEAAMRNPHLGVASIALGRFPQAYDSGALLARLCKCLGATESSPDAQLDELVKRRETVDERDFTPVLENAAIALAAYFAMDDLLSALLRRPQPQAPALVPGPDLWDSRSCKTSPNCLCSITIASSLRHLSRAYLANWRWWHFDHSPRKTSPIFMAVKGVNPKAIDQLILKGYEIDLPTTIATLNWPEPIVVMQKLLETWKNRENELRIWESCAHYVKFIIRKGCLKVLKLLTNHEPNIGNLYYNTIDISRTLIDSPRTALQLAISVDQASDDVAHYLIKKGADVTAPAYPDMGLSALQAAAMKGKIALARYLIIKGAQINEPRAPVCGRTSLEAAAEAGRLNMVQFLLNVGTETKGKYRVQYLRAMQLARYKRHAAVEKLLRRHRDQDLQDDILSSQNITPNELGKGDGISGVFLHPNEASFEERRCLRQWCFENEMKPPRDAELELLSSEELELPCQERMEILAAILGHRSEMKRRMQPLVDKVLGKYNLPPPLGHGIGLLVATEVEILRRDMPPATPSTEYSSSDDEGESDESSILYSDEDIGDVSPHEEAIEEDEESPVHEVVGAGDDIGPRMQFHPEFNRRRDSVDFHETIHKDFLI</sequence>
<feature type="repeat" description="ANK" evidence="3">
    <location>
        <begin position="876"/>
        <end position="908"/>
    </location>
</feature>
<dbReference type="Pfam" id="PF14420">
    <property type="entry name" value="Clr5"/>
    <property type="match status" value="1"/>
</dbReference>
<dbReference type="InterPro" id="IPR036770">
    <property type="entry name" value="Ankyrin_rpt-contain_sf"/>
</dbReference>
<reference evidence="6 7" key="1">
    <citation type="submission" date="2023-01" db="EMBL/GenBank/DDBJ databases">
        <title>Analysis of 21 Apiospora genomes using comparative genomics revels a genus with tremendous synthesis potential of carbohydrate active enzymes and secondary metabolites.</title>
        <authorList>
            <person name="Sorensen T."/>
        </authorList>
    </citation>
    <scope>NUCLEOTIDE SEQUENCE [LARGE SCALE GENOMIC DNA]</scope>
    <source>
        <strain evidence="6 7">CBS 20057</strain>
    </source>
</reference>
<evidence type="ECO:0000256" key="2">
    <source>
        <dbReference type="ARBA" id="ARBA00023043"/>
    </source>
</evidence>
<dbReference type="EMBL" id="JAQQWI010000019">
    <property type="protein sequence ID" value="KAK7999039.1"/>
    <property type="molecule type" value="Genomic_DNA"/>
</dbReference>
<keyword evidence="7" id="KW-1185">Reference proteome</keyword>
<dbReference type="Gene3D" id="1.25.40.20">
    <property type="entry name" value="Ankyrin repeat-containing domain"/>
    <property type="match status" value="2"/>
</dbReference>
<dbReference type="PROSITE" id="PS50088">
    <property type="entry name" value="ANK_REPEAT"/>
    <property type="match status" value="2"/>
</dbReference>
<gene>
    <name evidence="6" type="ORF">PG991_014714</name>
</gene>
<dbReference type="Pfam" id="PF13637">
    <property type="entry name" value="Ank_4"/>
    <property type="match status" value="1"/>
</dbReference>
<evidence type="ECO:0000256" key="3">
    <source>
        <dbReference type="PROSITE-ProRule" id="PRU00023"/>
    </source>
</evidence>
<dbReference type="SUPFAM" id="SSF48403">
    <property type="entry name" value="Ankyrin repeat"/>
    <property type="match status" value="1"/>
</dbReference>
<feature type="compositionally biased region" description="Acidic residues" evidence="4">
    <location>
        <begin position="1109"/>
        <end position="1129"/>
    </location>
</feature>
<dbReference type="PANTHER" id="PTHR24173:SF74">
    <property type="entry name" value="ANKYRIN REPEAT DOMAIN-CONTAINING PROTEIN 16"/>
    <property type="match status" value="1"/>
</dbReference>
<accession>A0ABR1R4F6</accession>
<proteinExistence type="predicted"/>
<dbReference type="PROSITE" id="PS50297">
    <property type="entry name" value="ANK_REP_REGION"/>
    <property type="match status" value="2"/>
</dbReference>
<protein>
    <submittedName>
        <fullName evidence="6">Ankyrin repeat-containing domain protein</fullName>
    </submittedName>
</protein>
<feature type="repeat" description="ANK" evidence="3">
    <location>
        <begin position="911"/>
        <end position="943"/>
    </location>
</feature>
<dbReference type="InterPro" id="IPR025676">
    <property type="entry name" value="Clr5_dom"/>
</dbReference>
<organism evidence="6 7">
    <name type="scientific">Apiospora marii</name>
    <dbReference type="NCBI Taxonomy" id="335849"/>
    <lineage>
        <taxon>Eukaryota</taxon>
        <taxon>Fungi</taxon>
        <taxon>Dikarya</taxon>
        <taxon>Ascomycota</taxon>
        <taxon>Pezizomycotina</taxon>
        <taxon>Sordariomycetes</taxon>
        <taxon>Xylariomycetidae</taxon>
        <taxon>Amphisphaeriales</taxon>
        <taxon>Apiosporaceae</taxon>
        <taxon>Apiospora</taxon>
    </lineage>
</organism>
<evidence type="ECO:0000313" key="6">
    <source>
        <dbReference type="EMBL" id="KAK7999039.1"/>
    </source>
</evidence>
<dbReference type="PANTHER" id="PTHR24173">
    <property type="entry name" value="ANKYRIN REPEAT CONTAINING"/>
    <property type="match status" value="1"/>
</dbReference>
<evidence type="ECO:0000313" key="7">
    <source>
        <dbReference type="Proteomes" id="UP001396898"/>
    </source>
</evidence>
<feature type="domain" description="Clr5" evidence="5">
    <location>
        <begin position="15"/>
        <end position="68"/>
    </location>
</feature>
<keyword evidence="1" id="KW-0677">Repeat</keyword>
<dbReference type="Proteomes" id="UP001396898">
    <property type="component" value="Unassembled WGS sequence"/>
</dbReference>
<dbReference type="SMART" id="SM00248">
    <property type="entry name" value="ANK"/>
    <property type="match status" value="7"/>
</dbReference>